<sequence length="234" mass="27115">MAENYNSIPLVETFQTFLGSWMIKQEEYLQELLHFITKSEEEEEDEENKNIIELVMAHYLEYLQTKPTISEQNVFLMFSPPWFSSFERSHIWIAGFKPALALRVVISSVTNLGEEQSRKLSRLIMEIKTKEKVLADRHARIQESMAGPTILELARHVGQVARNGTVGRIEREVEILRSSLKDLMECADHLRVTTIMKIMDILSPPQLLRFLAAAAHLQLRIHRWGRLRGSYPAQ</sequence>
<name>A0AAV3QMH8_LITER</name>
<gene>
    <name evidence="2" type="ORF">LIER_39761</name>
</gene>
<evidence type="ECO:0000259" key="1">
    <source>
        <dbReference type="PROSITE" id="PS51806"/>
    </source>
</evidence>
<dbReference type="InterPro" id="IPR051886">
    <property type="entry name" value="Seed_Dev/Stress_Resp_Reg"/>
</dbReference>
<evidence type="ECO:0000313" key="3">
    <source>
        <dbReference type="Proteomes" id="UP001454036"/>
    </source>
</evidence>
<dbReference type="PANTHER" id="PTHR46354">
    <property type="entry name" value="DOG1 DOMAIN-CONTAINING PROTEIN"/>
    <property type="match status" value="1"/>
</dbReference>
<accession>A0AAV3QMH8</accession>
<evidence type="ECO:0000313" key="2">
    <source>
        <dbReference type="EMBL" id="GAA0164323.1"/>
    </source>
</evidence>
<dbReference type="AlphaFoldDB" id="A0AAV3QMH8"/>
<dbReference type="InterPro" id="IPR025422">
    <property type="entry name" value="TGA_domain"/>
</dbReference>
<dbReference type="Proteomes" id="UP001454036">
    <property type="component" value="Unassembled WGS sequence"/>
</dbReference>
<dbReference type="PANTHER" id="PTHR46354:SF10">
    <property type="entry name" value="TRANSCRIPTION FACTOR TGA5-LIKE"/>
    <property type="match status" value="1"/>
</dbReference>
<dbReference type="Pfam" id="PF14144">
    <property type="entry name" value="DOG1"/>
    <property type="match status" value="1"/>
</dbReference>
<keyword evidence="3" id="KW-1185">Reference proteome</keyword>
<organism evidence="2 3">
    <name type="scientific">Lithospermum erythrorhizon</name>
    <name type="common">Purple gromwell</name>
    <name type="synonym">Lithospermum officinale var. erythrorhizon</name>
    <dbReference type="NCBI Taxonomy" id="34254"/>
    <lineage>
        <taxon>Eukaryota</taxon>
        <taxon>Viridiplantae</taxon>
        <taxon>Streptophyta</taxon>
        <taxon>Embryophyta</taxon>
        <taxon>Tracheophyta</taxon>
        <taxon>Spermatophyta</taxon>
        <taxon>Magnoliopsida</taxon>
        <taxon>eudicotyledons</taxon>
        <taxon>Gunneridae</taxon>
        <taxon>Pentapetalae</taxon>
        <taxon>asterids</taxon>
        <taxon>lamiids</taxon>
        <taxon>Boraginales</taxon>
        <taxon>Boraginaceae</taxon>
        <taxon>Boraginoideae</taxon>
        <taxon>Lithospermeae</taxon>
        <taxon>Lithospermum</taxon>
    </lineage>
</organism>
<dbReference type="PROSITE" id="PS51806">
    <property type="entry name" value="DOG1"/>
    <property type="match status" value="1"/>
</dbReference>
<dbReference type="GO" id="GO:0006351">
    <property type="term" value="P:DNA-templated transcription"/>
    <property type="evidence" value="ECO:0007669"/>
    <property type="project" value="InterPro"/>
</dbReference>
<reference evidence="2 3" key="1">
    <citation type="submission" date="2024-01" db="EMBL/GenBank/DDBJ databases">
        <title>The complete chloroplast genome sequence of Lithospermum erythrorhizon: insights into the phylogenetic relationship among Boraginaceae species and the maternal lineages of purple gromwells.</title>
        <authorList>
            <person name="Okada T."/>
            <person name="Watanabe K."/>
        </authorList>
    </citation>
    <scope>NUCLEOTIDE SEQUENCE [LARGE SCALE GENOMIC DNA]</scope>
</reference>
<feature type="domain" description="DOG1" evidence="1">
    <location>
        <begin position="11"/>
        <end position="231"/>
    </location>
</feature>
<protein>
    <recommendedName>
        <fullName evidence="1">DOG1 domain-containing protein</fullName>
    </recommendedName>
</protein>
<comment type="caution">
    <text evidence="2">The sequence shown here is derived from an EMBL/GenBank/DDBJ whole genome shotgun (WGS) entry which is preliminary data.</text>
</comment>
<dbReference type="GO" id="GO:0043565">
    <property type="term" value="F:sequence-specific DNA binding"/>
    <property type="evidence" value="ECO:0007669"/>
    <property type="project" value="InterPro"/>
</dbReference>
<dbReference type="EMBL" id="BAABME010021824">
    <property type="protein sequence ID" value="GAA0164323.1"/>
    <property type="molecule type" value="Genomic_DNA"/>
</dbReference>
<proteinExistence type="predicted"/>